<gene>
    <name evidence="1" type="ORF">LCGC14_1964950</name>
</gene>
<sequence length="74" mass="8663">MKHHKYWNNQKYCECQLIVLWNVAIFYEIKIPVRYGYEYIEDCKKASAINGGCINSNHVIEKLGLKATKGKLNK</sequence>
<name>A0A0F9IAH9_9ZZZZ</name>
<accession>A0A0F9IAH9</accession>
<dbReference type="AlphaFoldDB" id="A0A0F9IAH9"/>
<reference evidence="1" key="1">
    <citation type="journal article" date="2015" name="Nature">
        <title>Complex archaea that bridge the gap between prokaryotes and eukaryotes.</title>
        <authorList>
            <person name="Spang A."/>
            <person name="Saw J.H."/>
            <person name="Jorgensen S.L."/>
            <person name="Zaremba-Niedzwiedzka K."/>
            <person name="Martijn J."/>
            <person name="Lind A.E."/>
            <person name="van Eijk R."/>
            <person name="Schleper C."/>
            <person name="Guy L."/>
            <person name="Ettema T.J."/>
        </authorList>
    </citation>
    <scope>NUCLEOTIDE SEQUENCE</scope>
</reference>
<comment type="caution">
    <text evidence="1">The sequence shown here is derived from an EMBL/GenBank/DDBJ whole genome shotgun (WGS) entry which is preliminary data.</text>
</comment>
<proteinExistence type="predicted"/>
<organism evidence="1">
    <name type="scientific">marine sediment metagenome</name>
    <dbReference type="NCBI Taxonomy" id="412755"/>
    <lineage>
        <taxon>unclassified sequences</taxon>
        <taxon>metagenomes</taxon>
        <taxon>ecological metagenomes</taxon>
    </lineage>
</organism>
<feature type="non-terminal residue" evidence="1">
    <location>
        <position position="74"/>
    </location>
</feature>
<evidence type="ECO:0000313" key="1">
    <source>
        <dbReference type="EMBL" id="KKL84422.1"/>
    </source>
</evidence>
<dbReference type="EMBL" id="LAZR01021701">
    <property type="protein sequence ID" value="KKL84422.1"/>
    <property type="molecule type" value="Genomic_DNA"/>
</dbReference>
<protein>
    <submittedName>
        <fullName evidence="1">Uncharacterized protein</fullName>
    </submittedName>
</protein>